<proteinExistence type="predicted"/>
<evidence type="ECO:0000256" key="4">
    <source>
        <dbReference type="ARBA" id="ARBA00023242"/>
    </source>
</evidence>
<feature type="domain" description="BRK" evidence="6">
    <location>
        <begin position="525"/>
        <end position="569"/>
    </location>
</feature>
<protein>
    <recommendedName>
        <fullName evidence="6">BRK domain-containing protein</fullName>
    </recommendedName>
</protein>
<evidence type="ECO:0000313" key="7">
    <source>
        <dbReference type="EMBL" id="KAK4536688.1"/>
    </source>
</evidence>
<feature type="region of interest" description="Disordered" evidence="5">
    <location>
        <begin position="343"/>
        <end position="372"/>
    </location>
</feature>
<dbReference type="Pfam" id="PF07533">
    <property type="entry name" value="BRK"/>
    <property type="match status" value="2"/>
</dbReference>
<feature type="compositionally biased region" description="Acidic residues" evidence="5">
    <location>
        <begin position="261"/>
        <end position="276"/>
    </location>
</feature>
<keyword evidence="2" id="KW-0805">Transcription regulation</keyword>
<evidence type="ECO:0000256" key="1">
    <source>
        <dbReference type="ARBA" id="ARBA00004123"/>
    </source>
</evidence>
<dbReference type="Gene3D" id="3.40.5.120">
    <property type="match status" value="2"/>
</dbReference>
<accession>A0AAV9IY09</accession>
<dbReference type="GO" id="GO:0005634">
    <property type="term" value="C:nucleus"/>
    <property type="evidence" value="ECO:0007669"/>
    <property type="project" value="UniProtKB-SubCell"/>
</dbReference>
<name>A0AAV9IY09_CYACA</name>
<feature type="region of interest" description="Disordered" evidence="5">
    <location>
        <begin position="445"/>
        <end position="487"/>
    </location>
</feature>
<dbReference type="SUPFAM" id="SSF160481">
    <property type="entry name" value="BRK domain-like"/>
    <property type="match status" value="2"/>
</dbReference>
<feature type="compositionally biased region" description="Low complexity" evidence="5">
    <location>
        <begin position="665"/>
        <end position="687"/>
    </location>
</feature>
<comment type="subcellular location">
    <subcellularLocation>
        <location evidence="1">Nucleus</location>
    </subcellularLocation>
</comment>
<feature type="region of interest" description="Disordered" evidence="5">
    <location>
        <begin position="585"/>
        <end position="604"/>
    </location>
</feature>
<feature type="compositionally biased region" description="Low complexity" evidence="5">
    <location>
        <begin position="468"/>
        <end position="484"/>
    </location>
</feature>
<dbReference type="EMBL" id="JANCYW010000009">
    <property type="protein sequence ID" value="KAK4536688.1"/>
    <property type="molecule type" value="Genomic_DNA"/>
</dbReference>
<feature type="compositionally biased region" description="Low complexity" evidence="5">
    <location>
        <begin position="350"/>
        <end position="363"/>
    </location>
</feature>
<feature type="region of interest" description="Disordered" evidence="5">
    <location>
        <begin position="255"/>
        <end position="284"/>
    </location>
</feature>
<dbReference type="InterPro" id="IPR037259">
    <property type="entry name" value="BRK_sf"/>
</dbReference>
<evidence type="ECO:0000259" key="6">
    <source>
        <dbReference type="SMART" id="SM00592"/>
    </source>
</evidence>
<keyword evidence="3" id="KW-0804">Transcription</keyword>
<evidence type="ECO:0000313" key="8">
    <source>
        <dbReference type="Proteomes" id="UP001301350"/>
    </source>
</evidence>
<keyword evidence="4" id="KW-0539">Nucleus</keyword>
<evidence type="ECO:0000256" key="5">
    <source>
        <dbReference type="SAM" id="MobiDB-lite"/>
    </source>
</evidence>
<comment type="caution">
    <text evidence="7">The sequence shown here is derived from an EMBL/GenBank/DDBJ whole genome shotgun (WGS) entry which is preliminary data.</text>
</comment>
<evidence type="ECO:0000256" key="2">
    <source>
        <dbReference type="ARBA" id="ARBA00023015"/>
    </source>
</evidence>
<feature type="domain" description="BRK" evidence="6">
    <location>
        <begin position="93"/>
        <end position="135"/>
    </location>
</feature>
<feature type="region of interest" description="Disordered" evidence="5">
    <location>
        <begin position="196"/>
        <end position="218"/>
    </location>
</feature>
<keyword evidence="8" id="KW-1185">Reference proteome</keyword>
<gene>
    <name evidence="7" type="ORF">CDCA_CDCA09G2713</name>
</gene>
<feature type="region of interest" description="Disordered" evidence="5">
    <location>
        <begin position="300"/>
        <end position="324"/>
    </location>
</feature>
<sequence length="704" mass="74242">MPHHQPPMPWTAGGEYGASTGATSVRAVSAASTPNSASAAVIGASSRLWDRHGACLPEMPSLVHFYDHDGECIRRAGNCLANGQIESLEAPAVDDEHVTVWNPDNGKTVAGNAAPYRRNLNIWLEKNPGWVEKFDSEKSTKRQSAARRSKAAANAFALLCTTNGRIREILKEVDRAYERAMGDAVGEEMPWEAAGLRTGGSGAVSESPTATAPSLRGPDGRAAIAAACLREWTSDEVVRLQELLVRYADELAQAGGALGSDDGDDDDDDDIMEDGSQDAADAPDTVEEGAVFPLPPQEQTAAGMSERGRSHSETAAPSEALPLSDSIQQSPLGALVTAMDLDVGSPLPTPASRRSARRALPPADESPDLSGWHSILETLRNKPPRSIIIRSRALFGRTLAAAAQLGSHRPMPPGGTPTAAPDSSGDVTPPSASALAREWVDWRAAPPPLSSHAAPPISTQPPHAPTVSSSSSSMAPSRRQSPSSADHHLSGVAALHLGSHSLSSSPTADTWSLQTTAAGSVSASLREERVTVWEPATGRTVSGNAAPCRRNAEQWLRDHPGWCVKHEDELSAARRLRYHRLREQQQQQVAGYRPPQSRPYAMPEAARPDAATLWRSAPDHNNTFLYASPVSHPHGMPVAASPAESVCIEGLLLMRHGSSGNSDGATTPTAATPTVHASASAAAAAAKRPPRPPTASHSEATTPR</sequence>
<reference evidence="7 8" key="1">
    <citation type="submission" date="2022-07" db="EMBL/GenBank/DDBJ databases">
        <title>Genome-wide signatures of adaptation to extreme environments.</title>
        <authorList>
            <person name="Cho C.H."/>
            <person name="Yoon H.S."/>
        </authorList>
    </citation>
    <scope>NUCLEOTIDE SEQUENCE [LARGE SCALE GENOMIC DNA]</scope>
    <source>
        <strain evidence="7 8">DBV 063 E5</strain>
    </source>
</reference>
<dbReference type="Proteomes" id="UP001301350">
    <property type="component" value="Unassembled WGS sequence"/>
</dbReference>
<feature type="region of interest" description="Disordered" evidence="5">
    <location>
        <begin position="405"/>
        <end position="433"/>
    </location>
</feature>
<dbReference type="SMART" id="SM00592">
    <property type="entry name" value="BRK"/>
    <property type="match status" value="2"/>
</dbReference>
<dbReference type="InterPro" id="IPR006576">
    <property type="entry name" value="BRK_domain"/>
</dbReference>
<organism evidence="7 8">
    <name type="scientific">Cyanidium caldarium</name>
    <name type="common">Red alga</name>
    <dbReference type="NCBI Taxonomy" id="2771"/>
    <lineage>
        <taxon>Eukaryota</taxon>
        <taxon>Rhodophyta</taxon>
        <taxon>Bangiophyceae</taxon>
        <taxon>Cyanidiales</taxon>
        <taxon>Cyanidiaceae</taxon>
        <taxon>Cyanidium</taxon>
    </lineage>
</organism>
<dbReference type="AlphaFoldDB" id="A0AAV9IY09"/>
<feature type="region of interest" description="Disordered" evidence="5">
    <location>
        <begin position="658"/>
        <end position="704"/>
    </location>
</feature>
<evidence type="ECO:0000256" key="3">
    <source>
        <dbReference type="ARBA" id="ARBA00023163"/>
    </source>
</evidence>